<reference evidence="1" key="2">
    <citation type="journal article" date="2023" name="Plants (Basel)">
        <title>Annotation of the Turnera subulata (Passifloraceae) Draft Genome Reveals the S-Locus Evolved after the Divergence of Turneroideae from Passifloroideae in a Stepwise Manner.</title>
        <authorList>
            <person name="Henning P.M."/>
            <person name="Roalson E.H."/>
            <person name="Mir W."/>
            <person name="McCubbin A.G."/>
            <person name="Shore J.S."/>
        </authorList>
    </citation>
    <scope>NUCLEOTIDE SEQUENCE</scope>
    <source>
        <strain evidence="1">F60SS</strain>
    </source>
</reference>
<dbReference type="AlphaFoldDB" id="A0A9Q0F6K4"/>
<reference evidence="1" key="1">
    <citation type="submission" date="2022-02" db="EMBL/GenBank/DDBJ databases">
        <authorList>
            <person name="Henning P.M."/>
            <person name="McCubbin A.G."/>
            <person name="Shore J.S."/>
        </authorList>
    </citation>
    <scope>NUCLEOTIDE SEQUENCE</scope>
    <source>
        <strain evidence="1">F60SS</strain>
        <tissue evidence="1">Leaves</tissue>
    </source>
</reference>
<dbReference type="InterPro" id="IPR008978">
    <property type="entry name" value="HSP20-like_chaperone"/>
</dbReference>
<evidence type="ECO:0008006" key="3">
    <source>
        <dbReference type="Google" id="ProtNLM"/>
    </source>
</evidence>
<dbReference type="PANTHER" id="PTHR34661">
    <property type="entry name" value="INCREASED DNA METHYLATION 3"/>
    <property type="match status" value="1"/>
</dbReference>
<protein>
    <recommendedName>
        <fullName evidence="3">SHSP domain-containing protein</fullName>
    </recommendedName>
</protein>
<dbReference type="OrthoDB" id="1211981at2759"/>
<comment type="caution">
    <text evidence="1">The sequence shown here is derived from an EMBL/GenBank/DDBJ whole genome shotgun (WGS) entry which is preliminary data.</text>
</comment>
<dbReference type="InterPro" id="IPR039321">
    <property type="entry name" value="IDM2/3-like"/>
</dbReference>
<organism evidence="1 2">
    <name type="scientific">Turnera subulata</name>
    <dbReference type="NCBI Taxonomy" id="218843"/>
    <lineage>
        <taxon>Eukaryota</taxon>
        <taxon>Viridiplantae</taxon>
        <taxon>Streptophyta</taxon>
        <taxon>Embryophyta</taxon>
        <taxon>Tracheophyta</taxon>
        <taxon>Spermatophyta</taxon>
        <taxon>Magnoliopsida</taxon>
        <taxon>eudicotyledons</taxon>
        <taxon>Gunneridae</taxon>
        <taxon>Pentapetalae</taxon>
        <taxon>rosids</taxon>
        <taxon>fabids</taxon>
        <taxon>Malpighiales</taxon>
        <taxon>Passifloraceae</taxon>
        <taxon>Turnera</taxon>
    </lineage>
</organism>
<gene>
    <name evidence="1" type="ORF">Tsubulata_029415</name>
</gene>
<sequence length="145" mass="15695">MVIFDHHPQLTESVILTGTAKAGGVGTQLGLYDIGISEDAYLCRFALPGLRRDESTLKCRIQHDGLVHIEGVIAPGGGIVKETNEVFQWRVKQLSSPGPFTISFKLPGPVDPRLHFPNFRGDGILELVILKHKAQTAPVDGCQAG</sequence>
<keyword evidence="2" id="KW-1185">Reference proteome</keyword>
<dbReference type="Gene3D" id="2.60.40.790">
    <property type="match status" value="1"/>
</dbReference>
<dbReference type="EMBL" id="JAKUCV010006807">
    <property type="protein sequence ID" value="KAJ4825791.1"/>
    <property type="molecule type" value="Genomic_DNA"/>
</dbReference>
<dbReference type="CDD" id="cd06464">
    <property type="entry name" value="ACD_sHsps-like"/>
    <property type="match status" value="1"/>
</dbReference>
<proteinExistence type="predicted"/>
<dbReference type="Proteomes" id="UP001141552">
    <property type="component" value="Unassembled WGS sequence"/>
</dbReference>
<dbReference type="GO" id="GO:0005634">
    <property type="term" value="C:nucleus"/>
    <property type="evidence" value="ECO:0007669"/>
    <property type="project" value="TreeGrafter"/>
</dbReference>
<name>A0A9Q0F6K4_9ROSI</name>
<evidence type="ECO:0000313" key="1">
    <source>
        <dbReference type="EMBL" id="KAJ4825791.1"/>
    </source>
</evidence>
<accession>A0A9Q0F6K4</accession>
<dbReference type="PANTHER" id="PTHR34661:SF2">
    <property type="entry name" value="SHSP DOMAIN-CONTAINING PROTEIN"/>
    <property type="match status" value="1"/>
</dbReference>
<evidence type="ECO:0000313" key="2">
    <source>
        <dbReference type="Proteomes" id="UP001141552"/>
    </source>
</evidence>